<protein>
    <submittedName>
        <fullName evidence="1">Uncharacterized protein</fullName>
    </submittedName>
</protein>
<proteinExistence type="predicted"/>
<name>A0A0A8YWI6_ARUDO</name>
<dbReference type="AlphaFoldDB" id="A0A0A8YWI6"/>
<reference evidence="1" key="2">
    <citation type="journal article" date="2015" name="Data Brief">
        <title>Shoot transcriptome of the giant reed, Arundo donax.</title>
        <authorList>
            <person name="Barrero R.A."/>
            <person name="Guerrero F.D."/>
            <person name="Moolhuijzen P."/>
            <person name="Goolsby J.A."/>
            <person name="Tidwell J."/>
            <person name="Bellgard S.E."/>
            <person name="Bellgard M.I."/>
        </authorList>
    </citation>
    <scope>NUCLEOTIDE SEQUENCE</scope>
    <source>
        <tissue evidence="1">Shoot tissue taken approximately 20 cm above the soil surface</tissue>
    </source>
</reference>
<organism evidence="1">
    <name type="scientific">Arundo donax</name>
    <name type="common">Giant reed</name>
    <name type="synonym">Donax arundinaceus</name>
    <dbReference type="NCBI Taxonomy" id="35708"/>
    <lineage>
        <taxon>Eukaryota</taxon>
        <taxon>Viridiplantae</taxon>
        <taxon>Streptophyta</taxon>
        <taxon>Embryophyta</taxon>
        <taxon>Tracheophyta</taxon>
        <taxon>Spermatophyta</taxon>
        <taxon>Magnoliopsida</taxon>
        <taxon>Liliopsida</taxon>
        <taxon>Poales</taxon>
        <taxon>Poaceae</taxon>
        <taxon>PACMAD clade</taxon>
        <taxon>Arundinoideae</taxon>
        <taxon>Arundineae</taxon>
        <taxon>Arundo</taxon>
    </lineage>
</organism>
<evidence type="ECO:0000313" key="1">
    <source>
        <dbReference type="EMBL" id="JAD28860.1"/>
    </source>
</evidence>
<sequence length="27" mass="3135">MVSTVKYSSNIHVEKRLFRSLPNFLAP</sequence>
<dbReference type="EMBL" id="GBRH01269035">
    <property type="protein sequence ID" value="JAD28860.1"/>
    <property type="molecule type" value="Transcribed_RNA"/>
</dbReference>
<accession>A0A0A8YWI6</accession>
<reference evidence="1" key="1">
    <citation type="submission" date="2014-09" db="EMBL/GenBank/DDBJ databases">
        <authorList>
            <person name="Magalhaes I.L.F."/>
            <person name="Oliveira U."/>
            <person name="Santos F.R."/>
            <person name="Vidigal T.H.D.A."/>
            <person name="Brescovit A.D."/>
            <person name="Santos A.J."/>
        </authorList>
    </citation>
    <scope>NUCLEOTIDE SEQUENCE</scope>
    <source>
        <tissue evidence="1">Shoot tissue taken approximately 20 cm above the soil surface</tissue>
    </source>
</reference>